<evidence type="ECO:0000313" key="4">
    <source>
        <dbReference type="EMBL" id="MEQ6289526.1"/>
    </source>
</evidence>
<dbReference type="InterPro" id="IPR000160">
    <property type="entry name" value="GGDEF_dom"/>
</dbReference>
<dbReference type="NCBIfam" id="TIGR00254">
    <property type="entry name" value="GGDEF"/>
    <property type="match status" value="1"/>
</dbReference>
<dbReference type="SUPFAM" id="SSF55073">
    <property type="entry name" value="Nucleotide cyclase"/>
    <property type="match status" value="1"/>
</dbReference>
<dbReference type="Pfam" id="PF00990">
    <property type="entry name" value="GGDEF"/>
    <property type="match status" value="1"/>
</dbReference>
<keyword evidence="4" id="KW-0548">Nucleotidyltransferase</keyword>
<reference evidence="4" key="1">
    <citation type="submission" date="2024-06" db="EMBL/GenBank/DDBJ databases">
        <title>Genome sequence of Vogesella sp. MAHUQ-64.</title>
        <authorList>
            <person name="Huq M.A."/>
        </authorList>
    </citation>
    <scope>NUCLEOTIDE SEQUENCE</scope>
    <source>
        <strain evidence="4">MAHUQ-64</strain>
    </source>
</reference>
<dbReference type="EC" id="2.7.7.65" evidence="4"/>
<keyword evidence="1" id="KW-1133">Transmembrane helix</keyword>
<keyword evidence="4" id="KW-0808">Transferase</keyword>
<dbReference type="CDD" id="cd18774">
    <property type="entry name" value="PDC2_HK_sensor"/>
    <property type="match status" value="1"/>
</dbReference>
<dbReference type="PANTHER" id="PTHR44757:SF2">
    <property type="entry name" value="BIOFILM ARCHITECTURE MAINTENANCE PROTEIN MBAA"/>
    <property type="match status" value="1"/>
</dbReference>
<dbReference type="PROSITE" id="PS50112">
    <property type="entry name" value="PAS"/>
    <property type="match status" value="2"/>
</dbReference>
<dbReference type="CDD" id="cd00130">
    <property type="entry name" value="PAS"/>
    <property type="match status" value="2"/>
</dbReference>
<organism evidence="4 5">
    <name type="scientific">Vogesella oryzagri</name>
    <dbReference type="NCBI Taxonomy" id="3160864"/>
    <lineage>
        <taxon>Bacteria</taxon>
        <taxon>Pseudomonadati</taxon>
        <taxon>Pseudomonadota</taxon>
        <taxon>Betaproteobacteria</taxon>
        <taxon>Neisseriales</taxon>
        <taxon>Chromobacteriaceae</taxon>
        <taxon>Vogesella</taxon>
    </lineage>
</organism>
<evidence type="ECO:0000259" key="2">
    <source>
        <dbReference type="PROSITE" id="PS50112"/>
    </source>
</evidence>
<dbReference type="InterPro" id="IPR000014">
    <property type="entry name" value="PAS"/>
</dbReference>
<dbReference type="RefSeq" id="WP_349583703.1">
    <property type="nucleotide sequence ID" value="NZ_JBEFLD010000002.1"/>
</dbReference>
<dbReference type="GO" id="GO:0052621">
    <property type="term" value="F:diguanylate cyclase activity"/>
    <property type="evidence" value="ECO:0007669"/>
    <property type="project" value="UniProtKB-EC"/>
</dbReference>
<evidence type="ECO:0000313" key="5">
    <source>
        <dbReference type="Proteomes" id="UP001433638"/>
    </source>
</evidence>
<dbReference type="Proteomes" id="UP001433638">
    <property type="component" value="Unassembled WGS sequence"/>
</dbReference>
<feature type="domain" description="PAS" evidence="2">
    <location>
        <begin position="367"/>
        <end position="406"/>
    </location>
</feature>
<keyword evidence="5" id="KW-1185">Reference proteome</keyword>
<comment type="caution">
    <text evidence="4">The sequence shown here is derived from an EMBL/GenBank/DDBJ whole genome shotgun (WGS) entry which is preliminary data.</text>
</comment>
<keyword evidence="1" id="KW-0472">Membrane</keyword>
<dbReference type="InterPro" id="IPR013656">
    <property type="entry name" value="PAS_4"/>
</dbReference>
<dbReference type="PANTHER" id="PTHR44757">
    <property type="entry name" value="DIGUANYLATE CYCLASE DGCP"/>
    <property type="match status" value="1"/>
</dbReference>
<protein>
    <submittedName>
        <fullName evidence="4">Diguanylate cyclase</fullName>
        <ecNumber evidence="4">2.7.7.65</ecNumber>
    </submittedName>
</protein>
<feature type="transmembrane region" description="Helical" evidence="1">
    <location>
        <begin position="12"/>
        <end position="34"/>
    </location>
</feature>
<dbReference type="SUPFAM" id="SSF55785">
    <property type="entry name" value="PYP-like sensor domain (PAS domain)"/>
    <property type="match status" value="2"/>
</dbReference>
<feature type="domain" description="PAS" evidence="2">
    <location>
        <begin position="494"/>
        <end position="551"/>
    </location>
</feature>
<dbReference type="InterPro" id="IPR029787">
    <property type="entry name" value="Nucleotide_cyclase"/>
</dbReference>
<proteinExistence type="predicted"/>
<dbReference type="InterPro" id="IPR035965">
    <property type="entry name" value="PAS-like_dom_sf"/>
</dbReference>
<dbReference type="CDD" id="cd12914">
    <property type="entry name" value="PDC1_DGC_like"/>
    <property type="match status" value="1"/>
</dbReference>
<accession>A0ABV1M0G1</accession>
<dbReference type="Gene3D" id="3.30.70.270">
    <property type="match status" value="1"/>
</dbReference>
<dbReference type="Gene3D" id="3.30.450.20">
    <property type="entry name" value="PAS domain"/>
    <property type="match status" value="3"/>
</dbReference>
<dbReference type="SMART" id="SM00267">
    <property type="entry name" value="GGDEF"/>
    <property type="match status" value="1"/>
</dbReference>
<dbReference type="NCBIfam" id="TIGR00229">
    <property type="entry name" value="sensory_box"/>
    <property type="match status" value="2"/>
</dbReference>
<gene>
    <name evidence="4" type="ORF">ABNW52_02750</name>
</gene>
<dbReference type="SMART" id="SM00091">
    <property type="entry name" value="PAS"/>
    <property type="match status" value="2"/>
</dbReference>
<feature type="transmembrane region" description="Helical" evidence="1">
    <location>
        <begin position="291"/>
        <end position="309"/>
    </location>
</feature>
<keyword evidence="1" id="KW-0812">Transmembrane</keyword>
<dbReference type="Pfam" id="PF13426">
    <property type="entry name" value="PAS_9"/>
    <property type="match status" value="1"/>
</dbReference>
<dbReference type="CDD" id="cd01949">
    <property type="entry name" value="GGDEF"/>
    <property type="match status" value="1"/>
</dbReference>
<evidence type="ECO:0000256" key="1">
    <source>
        <dbReference type="SAM" id="Phobius"/>
    </source>
</evidence>
<dbReference type="InterPro" id="IPR043128">
    <property type="entry name" value="Rev_trsase/Diguanyl_cyclase"/>
</dbReference>
<dbReference type="EMBL" id="JBEFLD010000002">
    <property type="protein sequence ID" value="MEQ6289526.1"/>
    <property type="molecule type" value="Genomic_DNA"/>
</dbReference>
<sequence length="785" mass="86071">MLQGIWPGSLQARLALFCSLAILLVSLLLCGVGYQQDSARLRGQQLHYVEAVVARLADDIDERVRSRQVLLEQAAANLQPSADDIRLHGGAIIQQFHYLKGSFGSVVLYDADGRIVADYPALPGRVGLQLGDRAYFQQTRQTLRAGVSEPLRTRGNLNRSVVVFTAPILDSHGQFAGMLGGSLELFSPELFGELRGMRIGNSGYITLTSRQSQLVLLHPERARILQPAPSGSDATLARALAGWDGSVLPAGNQGDAAVRVYRNLHNVNWLLTGVYPQQEAFAPLAAVASEYLVLLLLALLTAVPLAWWGTQRLLRPLTALQRKVRALPDGGGEAILVEGCHELQVLAATIAQVFHERRQVADTLATREAMFSALNDTSPLGVFVCDADGVLSYGNKAALALAGMERGSAYWFGRSWLEAVHSSHYQQLAAEWKRWSREPAGEFVQRFRLNHVRHEPLLVTMRCNRMPGGAAPRFLAVLEDISVSELNQSCLAAERQRLQALLLAVGDAVILTNQHDEVLQMNAPACELLGVKLEQAHGRSMGLFVSLSLPEHDQPVTLALLAGQYHGQTVALNLLGRDMRQLPVLFSLSMVEAAGSMHGYKVCVLRDDSARRRRESGLRAESEHDALTGVLNRRGMLATLGALLADDNTRQQPHCVALLDLDHFRQFNDKGGPQAGDRLLQEVARILQRRLRTSDCVARLDADSFALLLYRCSSDTAERILNDIRHEVGQLRAASDDGLQPLTVSIGLTIVQGGDRLAQEVLQRAGRRCQYAKQQGRDQLVASDR</sequence>
<feature type="domain" description="GGDEF" evidence="3">
    <location>
        <begin position="652"/>
        <end position="785"/>
    </location>
</feature>
<dbReference type="PROSITE" id="PS50887">
    <property type="entry name" value="GGDEF"/>
    <property type="match status" value="1"/>
</dbReference>
<evidence type="ECO:0000259" key="3">
    <source>
        <dbReference type="PROSITE" id="PS50887"/>
    </source>
</evidence>
<dbReference type="Pfam" id="PF08448">
    <property type="entry name" value="PAS_4"/>
    <property type="match status" value="1"/>
</dbReference>
<dbReference type="InterPro" id="IPR052155">
    <property type="entry name" value="Biofilm_reg_signaling"/>
</dbReference>
<name>A0ABV1M0G1_9NEIS</name>